<evidence type="ECO:0000313" key="10">
    <source>
        <dbReference type="WBParaSite" id="PEQ_0000772801-mRNA-1"/>
    </source>
</evidence>
<evidence type="ECO:0000256" key="1">
    <source>
        <dbReference type="ARBA" id="ARBA00004141"/>
    </source>
</evidence>
<evidence type="ECO:0000313" key="9">
    <source>
        <dbReference type="Proteomes" id="UP000887564"/>
    </source>
</evidence>
<evidence type="ECO:0000256" key="7">
    <source>
        <dbReference type="SAM" id="Phobius"/>
    </source>
</evidence>
<keyword evidence="5" id="KW-0460">Magnesium</keyword>
<dbReference type="Gene3D" id="2.70.150.10">
    <property type="entry name" value="Calcium-transporting ATPase, cytoplasmic transduction domain A"/>
    <property type="match status" value="1"/>
</dbReference>
<accession>A0A914RSB8</accession>
<dbReference type="PANTHER" id="PTHR45630:SF7">
    <property type="entry name" value="ENDOPLASMIC RETICULUM TRANSMEMBRANE HELIX TRANSLOCASE"/>
    <property type="match status" value="1"/>
</dbReference>
<keyword evidence="7" id="KW-0472">Membrane</keyword>
<keyword evidence="6" id="KW-1278">Translocase</keyword>
<keyword evidence="2" id="KW-0479">Metal-binding</keyword>
<dbReference type="Proteomes" id="UP000887564">
    <property type="component" value="Unplaced"/>
</dbReference>
<dbReference type="WBParaSite" id="PEQ_0000772801-mRNA-1">
    <property type="protein sequence ID" value="PEQ_0000772801-mRNA-1"/>
    <property type="gene ID" value="PEQ_0000772801"/>
</dbReference>
<keyword evidence="7" id="KW-0812">Transmembrane</keyword>
<dbReference type="SUPFAM" id="SSF81653">
    <property type="entry name" value="Calcium ATPase, transduction domain A"/>
    <property type="match status" value="1"/>
</dbReference>
<evidence type="ECO:0000256" key="2">
    <source>
        <dbReference type="ARBA" id="ARBA00022723"/>
    </source>
</evidence>
<dbReference type="InterPro" id="IPR008250">
    <property type="entry name" value="ATPase_P-typ_transduc_dom_A_sf"/>
</dbReference>
<dbReference type="InterPro" id="IPR059000">
    <property type="entry name" value="ATPase_P-type_domA"/>
</dbReference>
<keyword evidence="9" id="KW-1185">Reference proteome</keyword>
<organism evidence="9 10">
    <name type="scientific">Parascaris equorum</name>
    <name type="common">Equine roundworm</name>
    <dbReference type="NCBI Taxonomy" id="6256"/>
    <lineage>
        <taxon>Eukaryota</taxon>
        <taxon>Metazoa</taxon>
        <taxon>Ecdysozoa</taxon>
        <taxon>Nematoda</taxon>
        <taxon>Chromadorea</taxon>
        <taxon>Rhabditida</taxon>
        <taxon>Spirurina</taxon>
        <taxon>Ascaridomorpha</taxon>
        <taxon>Ascaridoidea</taxon>
        <taxon>Ascarididae</taxon>
        <taxon>Parascaris</taxon>
    </lineage>
</organism>
<evidence type="ECO:0000256" key="5">
    <source>
        <dbReference type="ARBA" id="ARBA00022842"/>
    </source>
</evidence>
<dbReference type="PANTHER" id="PTHR45630">
    <property type="entry name" value="CATION-TRANSPORTING ATPASE-RELATED"/>
    <property type="match status" value="1"/>
</dbReference>
<evidence type="ECO:0000256" key="3">
    <source>
        <dbReference type="ARBA" id="ARBA00022741"/>
    </source>
</evidence>
<feature type="transmembrane region" description="Helical" evidence="7">
    <location>
        <begin position="12"/>
        <end position="31"/>
    </location>
</feature>
<dbReference type="GO" id="GO:0046872">
    <property type="term" value="F:metal ion binding"/>
    <property type="evidence" value="ECO:0007669"/>
    <property type="project" value="UniProtKB-KW"/>
</dbReference>
<keyword evidence="7" id="KW-1133">Transmembrane helix</keyword>
<keyword evidence="4" id="KW-0067">ATP-binding</keyword>
<comment type="subcellular location">
    <subcellularLocation>
        <location evidence="1">Membrane</location>
        <topology evidence="1">Multi-pass membrane protein</topology>
    </subcellularLocation>
</comment>
<dbReference type="GO" id="GO:0006874">
    <property type="term" value="P:intracellular calcium ion homeostasis"/>
    <property type="evidence" value="ECO:0007669"/>
    <property type="project" value="TreeGrafter"/>
</dbReference>
<dbReference type="AlphaFoldDB" id="A0A914RSB8"/>
<dbReference type="InterPro" id="IPR006544">
    <property type="entry name" value="P-type_TPase_V"/>
</dbReference>
<evidence type="ECO:0000256" key="6">
    <source>
        <dbReference type="ARBA" id="ARBA00022967"/>
    </source>
</evidence>
<dbReference type="GO" id="GO:0005789">
    <property type="term" value="C:endoplasmic reticulum membrane"/>
    <property type="evidence" value="ECO:0007669"/>
    <property type="project" value="TreeGrafter"/>
</dbReference>
<name>A0A914RSB8_PAREQ</name>
<keyword evidence="3" id="KW-0547">Nucleotide-binding</keyword>
<evidence type="ECO:0000259" key="8">
    <source>
        <dbReference type="Pfam" id="PF00122"/>
    </source>
</evidence>
<feature type="domain" description="P-type ATPase A" evidence="8">
    <location>
        <begin position="90"/>
        <end position="120"/>
    </location>
</feature>
<protein>
    <recommendedName>
        <fullName evidence="8">P-type ATPase A domain-containing protein</fullName>
    </recommendedName>
</protein>
<dbReference type="Pfam" id="PF00122">
    <property type="entry name" value="E1-E2_ATPase"/>
    <property type="match status" value="1"/>
</dbReference>
<evidence type="ECO:0000256" key="4">
    <source>
        <dbReference type="ARBA" id="ARBA00022840"/>
    </source>
</evidence>
<reference evidence="10" key="1">
    <citation type="submission" date="2022-11" db="UniProtKB">
        <authorList>
            <consortium name="WormBaseParasite"/>
        </authorList>
    </citation>
    <scope>IDENTIFICATION</scope>
</reference>
<dbReference type="GO" id="GO:0019829">
    <property type="term" value="F:ATPase-coupled monoatomic cation transmembrane transporter activity"/>
    <property type="evidence" value="ECO:0007669"/>
    <property type="project" value="TreeGrafter"/>
</dbReference>
<dbReference type="GO" id="GO:0015662">
    <property type="term" value="F:P-type ion transporter activity"/>
    <property type="evidence" value="ECO:0007669"/>
    <property type="project" value="TreeGrafter"/>
</dbReference>
<dbReference type="GO" id="GO:0005524">
    <property type="term" value="F:ATP binding"/>
    <property type="evidence" value="ECO:0007669"/>
    <property type="project" value="UniProtKB-KW"/>
</dbReference>
<proteinExistence type="predicted"/>
<sequence length="130" mass="15121">MEMVIPQFMELFKERATAPFFVFQVFCVGLWCLEDMWYYSVFTLMMLITFEATLRNMTISWIEPFVSFSVSQDSFSFLKVLVNIGRSPDEQAVPCDLLLLRGPCIVDESMLTGESVPQMKVPYCLFFSYI</sequence>